<organism evidence="14 15">
    <name type="scientific">Escherichia coli</name>
    <dbReference type="NCBI Taxonomy" id="562"/>
    <lineage>
        <taxon>Bacteria</taxon>
        <taxon>Pseudomonadati</taxon>
        <taxon>Pseudomonadota</taxon>
        <taxon>Gammaproteobacteria</taxon>
        <taxon>Enterobacterales</taxon>
        <taxon>Enterobacteriaceae</taxon>
        <taxon>Escherichia</taxon>
    </lineage>
</organism>
<keyword evidence="6" id="KW-0448">Lipopolysaccharide biosynthesis</keyword>
<evidence type="ECO:0000313" key="14">
    <source>
        <dbReference type="EMBL" id="STL91265.1"/>
    </source>
</evidence>
<comment type="pathway">
    <text evidence="2">Bacterial outer membrane biogenesis; lipopolysaccharide biosynthesis.</text>
</comment>
<evidence type="ECO:0000256" key="5">
    <source>
        <dbReference type="ARBA" id="ARBA00022692"/>
    </source>
</evidence>
<dbReference type="Gene3D" id="3.30.1890.10">
    <property type="entry name" value="FepE-like"/>
    <property type="match status" value="1"/>
</dbReference>
<keyword evidence="5 12" id="KW-0812">Transmembrane</keyword>
<dbReference type="GO" id="GO:0005886">
    <property type="term" value="C:plasma membrane"/>
    <property type="evidence" value="ECO:0007669"/>
    <property type="project" value="UniProtKB-SubCell"/>
</dbReference>
<evidence type="ECO:0000256" key="6">
    <source>
        <dbReference type="ARBA" id="ARBA00022985"/>
    </source>
</evidence>
<dbReference type="NCBIfam" id="NF012015">
    <property type="entry name" value="PRK15471.1"/>
    <property type="match status" value="1"/>
</dbReference>
<dbReference type="AlphaFoldDB" id="A0A377CDF5"/>
<evidence type="ECO:0000256" key="8">
    <source>
        <dbReference type="ARBA" id="ARBA00023136"/>
    </source>
</evidence>
<comment type="subcellular location">
    <subcellularLocation>
        <location evidence="1">Cell inner membrane</location>
        <topology evidence="1">Multi-pass membrane protein</topology>
    </subcellularLocation>
</comment>
<dbReference type="InterPro" id="IPR050445">
    <property type="entry name" value="Bact_polysacc_biosynth/exp"/>
</dbReference>
<feature type="domain" description="Polysaccharide chain length determinant N-terminal" evidence="13">
    <location>
        <begin position="16"/>
        <end position="120"/>
    </location>
</feature>
<evidence type="ECO:0000256" key="10">
    <source>
        <dbReference type="ARBA" id="ARBA00039982"/>
    </source>
</evidence>
<evidence type="ECO:0000256" key="1">
    <source>
        <dbReference type="ARBA" id="ARBA00004429"/>
    </source>
</evidence>
<reference evidence="14 15" key="1">
    <citation type="submission" date="2018-06" db="EMBL/GenBank/DDBJ databases">
        <authorList>
            <consortium name="Pathogen Informatics"/>
            <person name="Doyle S."/>
        </authorList>
    </citation>
    <scope>NUCLEOTIDE SEQUENCE [LARGE SCALE GENOMIC DNA]</scope>
    <source>
        <strain evidence="14 15">NCTC10429</strain>
    </source>
</reference>
<sequence length="181" mass="19975">MRVENNNVSGQNHDPEQIDLIDLLVQLWRGKMTIIISVIVAIALAIGYLAVAKEKWTSTAIITQPDVGQIAGYNNAMNVIYGQAAPKVPDLQEALIGRFSSAFSALAETLDNQKEPEKLTIEPSVKNQQLPLTVSYVGQTAEDAQMKLAQYIQQVDDKVNQELEKDLKDNLALGRKNLQDS</sequence>
<evidence type="ECO:0000256" key="7">
    <source>
        <dbReference type="ARBA" id="ARBA00022989"/>
    </source>
</evidence>
<evidence type="ECO:0000256" key="2">
    <source>
        <dbReference type="ARBA" id="ARBA00004756"/>
    </source>
</evidence>
<evidence type="ECO:0000259" key="13">
    <source>
        <dbReference type="Pfam" id="PF02706"/>
    </source>
</evidence>
<keyword evidence="4" id="KW-0997">Cell inner membrane</keyword>
<evidence type="ECO:0000313" key="15">
    <source>
        <dbReference type="Proteomes" id="UP000254088"/>
    </source>
</evidence>
<evidence type="ECO:0000256" key="11">
    <source>
        <dbReference type="ARBA" id="ARBA00042235"/>
    </source>
</evidence>
<dbReference type="SUPFAM" id="SSF160355">
    <property type="entry name" value="Bacterial polysaccharide co-polymerase-like"/>
    <property type="match status" value="1"/>
</dbReference>
<protein>
    <recommendedName>
        <fullName evidence="10">Chain length determinant protein</fullName>
    </recommendedName>
    <alternativeName>
        <fullName evidence="11">Polysaccharide antigen chain regulator</fullName>
    </alternativeName>
</protein>
<dbReference type="EMBL" id="UGEX01000001">
    <property type="protein sequence ID" value="STL91265.1"/>
    <property type="molecule type" value="Genomic_DNA"/>
</dbReference>
<name>A0A377CDF5_ECOLX</name>
<evidence type="ECO:0000256" key="12">
    <source>
        <dbReference type="SAM" id="Phobius"/>
    </source>
</evidence>
<dbReference type="Pfam" id="PF02706">
    <property type="entry name" value="Wzz"/>
    <property type="match status" value="1"/>
</dbReference>
<proteinExistence type="inferred from homology"/>
<accession>A0A377CDF5</accession>
<keyword evidence="8 12" id="KW-0472">Membrane</keyword>
<evidence type="ECO:0000256" key="3">
    <source>
        <dbReference type="ARBA" id="ARBA00022475"/>
    </source>
</evidence>
<evidence type="ECO:0000256" key="9">
    <source>
        <dbReference type="ARBA" id="ARBA00038118"/>
    </source>
</evidence>
<evidence type="ECO:0000256" key="4">
    <source>
        <dbReference type="ARBA" id="ARBA00022519"/>
    </source>
</evidence>
<dbReference type="Proteomes" id="UP000254088">
    <property type="component" value="Unassembled WGS sequence"/>
</dbReference>
<gene>
    <name evidence="14" type="primary">wzz_1</name>
    <name evidence="14" type="ORF">NCTC10429_02968</name>
</gene>
<feature type="transmembrane region" description="Helical" evidence="12">
    <location>
        <begin position="32"/>
        <end position="51"/>
    </location>
</feature>
<comment type="similarity">
    <text evidence="9">Belongs to the WzzB/Cld/Rol family.</text>
</comment>
<keyword evidence="3" id="KW-1003">Cell membrane</keyword>
<dbReference type="GO" id="GO:0009103">
    <property type="term" value="P:lipopolysaccharide biosynthetic process"/>
    <property type="evidence" value="ECO:0007669"/>
    <property type="project" value="UniProtKB-KW"/>
</dbReference>
<keyword evidence="7 12" id="KW-1133">Transmembrane helix</keyword>
<dbReference type="GO" id="GO:0004713">
    <property type="term" value="F:protein tyrosine kinase activity"/>
    <property type="evidence" value="ECO:0007669"/>
    <property type="project" value="TreeGrafter"/>
</dbReference>
<dbReference type="InterPro" id="IPR003856">
    <property type="entry name" value="LPS_length_determ_N"/>
</dbReference>
<dbReference type="PANTHER" id="PTHR32309">
    <property type="entry name" value="TYROSINE-PROTEIN KINASE"/>
    <property type="match status" value="1"/>
</dbReference>
<dbReference type="PANTHER" id="PTHR32309:SF29">
    <property type="entry name" value="CHAIN LENGTH DETERMINANT PROTEIN"/>
    <property type="match status" value="1"/>
</dbReference>